<sequence>MKTRITEMLGIEHPIVQAGMSWASSSTALPAAVSNEGGLGVIAAGPMYVDTFKSALHEMSTLTNKPFAVNIPLYRPKVEEILDAMVEHRVPVIIASQGGPKVHLPRFREYGAKWIHVVSTLEHALKAQAAGVDALVVVGAEAGGHPPVSGVSTLVTVRQVLKEVSIPVIAGGGVADGWGIAALLALGADAVQLGTRFIATHEATVHAAYKDAVLGARAADAVLVGKRSLPVRALNNAFAQAIFAAEQRDVSQEEYEALFKKNTLKQAALDGDVEWGKVEAGQSAGLVKTLEPAGELMRTLVRELEEACDRMQIMSRSSVHAY</sequence>
<keyword evidence="1" id="KW-0285">Flavoprotein</keyword>
<dbReference type="InterPro" id="IPR004136">
    <property type="entry name" value="NMO"/>
</dbReference>
<dbReference type="PANTHER" id="PTHR32332">
    <property type="entry name" value="2-NITROPROPANE DIOXYGENASE"/>
    <property type="match status" value="1"/>
</dbReference>
<comment type="caution">
    <text evidence="4">The sequence shown here is derived from an EMBL/GenBank/DDBJ whole genome shotgun (WGS) entry which is preliminary data.</text>
</comment>
<proteinExistence type="predicted"/>
<accession>A0ABV2QCJ4</accession>
<dbReference type="Pfam" id="PF03060">
    <property type="entry name" value="NMO"/>
    <property type="match status" value="2"/>
</dbReference>
<gene>
    <name evidence="4" type="ORF">ABIE13_003869</name>
</gene>
<dbReference type="RefSeq" id="WP_354446242.1">
    <property type="nucleotide sequence ID" value="NZ_JBEPSH010000007.1"/>
</dbReference>
<dbReference type="CDD" id="cd04730">
    <property type="entry name" value="NPD_like"/>
    <property type="match status" value="1"/>
</dbReference>
<dbReference type="InterPro" id="IPR013785">
    <property type="entry name" value="Aldolase_TIM"/>
</dbReference>
<dbReference type="GO" id="GO:0004318">
    <property type="term" value="F:enoyl-[acyl-carrier-protein] reductase (NADH) activity"/>
    <property type="evidence" value="ECO:0007669"/>
    <property type="project" value="UniProtKB-EC"/>
</dbReference>
<dbReference type="PANTHER" id="PTHR32332:SF20">
    <property type="entry name" value="2-NITROPROPANE DIOXYGENASE-LIKE PROTEIN"/>
    <property type="match status" value="1"/>
</dbReference>
<organism evidence="4 5">
    <name type="scientific">Ottowia thiooxydans</name>
    <dbReference type="NCBI Taxonomy" id="219182"/>
    <lineage>
        <taxon>Bacteria</taxon>
        <taxon>Pseudomonadati</taxon>
        <taxon>Pseudomonadota</taxon>
        <taxon>Betaproteobacteria</taxon>
        <taxon>Burkholderiales</taxon>
        <taxon>Comamonadaceae</taxon>
        <taxon>Ottowia</taxon>
    </lineage>
</organism>
<dbReference type="Gene3D" id="3.20.20.70">
    <property type="entry name" value="Aldolase class I"/>
    <property type="match status" value="1"/>
</dbReference>
<evidence type="ECO:0000256" key="3">
    <source>
        <dbReference type="ARBA" id="ARBA00023002"/>
    </source>
</evidence>
<evidence type="ECO:0000313" key="4">
    <source>
        <dbReference type="EMBL" id="MET4578753.1"/>
    </source>
</evidence>
<dbReference type="SUPFAM" id="SSF51412">
    <property type="entry name" value="Inosine monophosphate dehydrogenase (IMPDH)"/>
    <property type="match status" value="1"/>
</dbReference>
<reference evidence="4 5" key="1">
    <citation type="submission" date="2024-06" db="EMBL/GenBank/DDBJ databases">
        <title>Sorghum-associated microbial communities from plants grown in Nebraska, USA.</title>
        <authorList>
            <person name="Schachtman D."/>
        </authorList>
    </citation>
    <scope>NUCLEOTIDE SEQUENCE [LARGE SCALE GENOMIC DNA]</scope>
    <source>
        <strain evidence="4 5">2709</strain>
    </source>
</reference>
<keyword evidence="5" id="KW-1185">Reference proteome</keyword>
<keyword evidence="3 4" id="KW-0560">Oxidoreductase</keyword>
<evidence type="ECO:0000256" key="1">
    <source>
        <dbReference type="ARBA" id="ARBA00022630"/>
    </source>
</evidence>
<name>A0ABV2QCJ4_9BURK</name>
<dbReference type="EMBL" id="JBEPSH010000007">
    <property type="protein sequence ID" value="MET4578753.1"/>
    <property type="molecule type" value="Genomic_DNA"/>
</dbReference>
<evidence type="ECO:0000313" key="5">
    <source>
        <dbReference type="Proteomes" id="UP001549320"/>
    </source>
</evidence>
<evidence type="ECO:0000256" key="2">
    <source>
        <dbReference type="ARBA" id="ARBA00022643"/>
    </source>
</evidence>
<keyword evidence="2" id="KW-0288">FMN</keyword>
<dbReference type="EC" id="1.3.1.9" evidence="4"/>
<protein>
    <submittedName>
        <fullName evidence="4">Enoyl-[acyl-carrier protein] reductase II</fullName>
        <ecNumber evidence="4">1.3.1.9</ecNumber>
    </submittedName>
</protein>
<dbReference type="Proteomes" id="UP001549320">
    <property type="component" value="Unassembled WGS sequence"/>
</dbReference>